<protein>
    <recommendedName>
        <fullName evidence="5">Apple domain-containing protein</fullName>
    </recommendedName>
</protein>
<evidence type="ECO:0008006" key="5">
    <source>
        <dbReference type="Google" id="ProtNLM"/>
    </source>
</evidence>
<evidence type="ECO:0000313" key="3">
    <source>
        <dbReference type="EMBL" id="KAF5679446.1"/>
    </source>
</evidence>
<evidence type="ECO:0000256" key="2">
    <source>
        <dbReference type="SAM" id="SignalP"/>
    </source>
</evidence>
<organism evidence="3 4">
    <name type="scientific">Fusarium heterosporum</name>
    <dbReference type="NCBI Taxonomy" id="42747"/>
    <lineage>
        <taxon>Eukaryota</taxon>
        <taxon>Fungi</taxon>
        <taxon>Dikarya</taxon>
        <taxon>Ascomycota</taxon>
        <taxon>Pezizomycotina</taxon>
        <taxon>Sordariomycetes</taxon>
        <taxon>Hypocreomycetidae</taxon>
        <taxon>Hypocreales</taxon>
        <taxon>Nectriaceae</taxon>
        <taxon>Fusarium</taxon>
        <taxon>Fusarium heterosporum species complex</taxon>
    </lineage>
</organism>
<dbReference type="OrthoDB" id="5106184at2759"/>
<evidence type="ECO:0000313" key="4">
    <source>
        <dbReference type="Proteomes" id="UP000567885"/>
    </source>
</evidence>
<keyword evidence="2" id="KW-0732">Signal</keyword>
<accession>A0A8H5U055</accession>
<dbReference type="EMBL" id="JAAGWQ010000012">
    <property type="protein sequence ID" value="KAF5679446.1"/>
    <property type="molecule type" value="Genomic_DNA"/>
</dbReference>
<keyword evidence="4" id="KW-1185">Reference proteome</keyword>
<dbReference type="Proteomes" id="UP000567885">
    <property type="component" value="Unassembled WGS sequence"/>
</dbReference>
<evidence type="ECO:0000256" key="1">
    <source>
        <dbReference type="SAM" id="MobiDB-lite"/>
    </source>
</evidence>
<feature type="signal peptide" evidence="2">
    <location>
        <begin position="1"/>
        <end position="19"/>
    </location>
</feature>
<feature type="region of interest" description="Disordered" evidence="1">
    <location>
        <begin position="41"/>
        <end position="60"/>
    </location>
</feature>
<gene>
    <name evidence="3" type="ORF">FHETE_863</name>
</gene>
<name>A0A8H5U055_FUSHE</name>
<feature type="chain" id="PRO_5034225825" description="Apple domain-containing protein" evidence="2">
    <location>
        <begin position="20"/>
        <end position="174"/>
    </location>
</feature>
<dbReference type="AlphaFoldDB" id="A0A8H5U055"/>
<comment type="caution">
    <text evidence="3">The sequence shown here is derived from an EMBL/GenBank/DDBJ whole genome shotgun (WGS) entry which is preliminary data.</text>
</comment>
<reference evidence="3 4" key="1">
    <citation type="submission" date="2020-05" db="EMBL/GenBank/DDBJ databases">
        <title>Identification and distribution of gene clusters putatively required for synthesis of sphingolipid metabolism inhibitors in phylogenetically diverse species of the filamentous fungus Fusarium.</title>
        <authorList>
            <person name="Kim H.-S."/>
            <person name="Busman M."/>
            <person name="Brown D.W."/>
            <person name="Divon H."/>
            <person name="Uhlig S."/>
            <person name="Proctor R.H."/>
        </authorList>
    </citation>
    <scope>NUCLEOTIDE SEQUENCE [LARGE SCALE GENOMIC DNA]</scope>
    <source>
        <strain evidence="3 4">NRRL 20693</strain>
    </source>
</reference>
<sequence>MVQLKSLFVALATVVAVVAGPCKPITTNTAADTTTAVLESSTTQTSIAQETSTITADDTTTAAPTTTTIEAAVTTTTTEAEATTSAATRPPQCGITGQIAEGGSLSFIHTPGKQDSAGACLEACGDYTGCDVVSFYTDRSSPNDVGKCDFFRGTLETDGSQTIYDWYEVACLAA</sequence>
<feature type="compositionally biased region" description="Low complexity" evidence="1">
    <location>
        <begin position="50"/>
        <end position="60"/>
    </location>
</feature>
<proteinExistence type="predicted"/>